<keyword evidence="2" id="KW-0804">Transcription</keyword>
<dbReference type="Pfam" id="PF02536">
    <property type="entry name" value="mTERF"/>
    <property type="match status" value="2"/>
</dbReference>
<evidence type="ECO:0000256" key="2">
    <source>
        <dbReference type="ARBA" id="ARBA00022472"/>
    </source>
</evidence>
<keyword evidence="2" id="KW-0805">Transcription regulation</keyword>
<dbReference type="GO" id="GO:0006353">
    <property type="term" value="P:DNA-templated transcription termination"/>
    <property type="evidence" value="ECO:0007669"/>
    <property type="project" value="UniProtKB-KW"/>
</dbReference>
<dbReference type="EMBL" id="JBBWWQ010000019">
    <property type="protein sequence ID" value="KAK8919245.1"/>
    <property type="molecule type" value="Genomic_DNA"/>
</dbReference>
<comment type="similarity">
    <text evidence="1">Belongs to the mTERF family.</text>
</comment>
<dbReference type="PANTHER" id="PTHR13068">
    <property type="entry name" value="CGI-12 PROTEIN-RELATED"/>
    <property type="match status" value="1"/>
</dbReference>
<dbReference type="InterPro" id="IPR003690">
    <property type="entry name" value="MTERF"/>
</dbReference>
<dbReference type="InterPro" id="IPR038538">
    <property type="entry name" value="MTERF_sf"/>
</dbReference>
<keyword evidence="3" id="KW-0809">Transit peptide</keyword>
<protein>
    <submittedName>
        <fullName evidence="4">Uncharacterized protein</fullName>
    </submittedName>
</protein>
<organism evidence="4 5">
    <name type="scientific">Platanthera zijinensis</name>
    <dbReference type="NCBI Taxonomy" id="2320716"/>
    <lineage>
        <taxon>Eukaryota</taxon>
        <taxon>Viridiplantae</taxon>
        <taxon>Streptophyta</taxon>
        <taxon>Embryophyta</taxon>
        <taxon>Tracheophyta</taxon>
        <taxon>Spermatophyta</taxon>
        <taxon>Magnoliopsida</taxon>
        <taxon>Liliopsida</taxon>
        <taxon>Asparagales</taxon>
        <taxon>Orchidaceae</taxon>
        <taxon>Orchidoideae</taxon>
        <taxon>Orchideae</taxon>
        <taxon>Orchidinae</taxon>
        <taxon>Platanthera</taxon>
    </lineage>
</organism>
<evidence type="ECO:0000313" key="5">
    <source>
        <dbReference type="Proteomes" id="UP001418222"/>
    </source>
</evidence>
<gene>
    <name evidence="4" type="ORF">KSP39_PZI021227</name>
</gene>
<dbReference type="SMART" id="SM00733">
    <property type="entry name" value="Mterf"/>
    <property type="match status" value="6"/>
</dbReference>
<sequence>MPALRCLSFPGPRASIPANNGGINLTTHSSPPNLCAKPSSLHPSKTPHKNLHLPLSDLSSDAREKILSLEIMGIDSARALSLNPNLSAASPDSIHSVISFLLSKGIHHKDLARILGMCPKILTSSVAADLIPVFAFLSRDLNIPDSDFRRVINKCPRFLASSVRDQLRPALIFLQRLGFKDAASLAYHDPVLLVSSVENTLMAKLQHLVVMGLSREEAVEMVLRCPSLLTFSIENNLMPKFGYLVKEIGGGLKELKEFPQYFAFSLEKRIMPRHGEMMEAGMMLPLSLMLKSTEEEFKELLAQRKR</sequence>
<dbReference type="GO" id="GO:0003676">
    <property type="term" value="F:nucleic acid binding"/>
    <property type="evidence" value="ECO:0007669"/>
    <property type="project" value="InterPro"/>
</dbReference>
<keyword evidence="2" id="KW-0806">Transcription termination</keyword>
<evidence type="ECO:0000313" key="4">
    <source>
        <dbReference type="EMBL" id="KAK8919245.1"/>
    </source>
</evidence>
<evidence type="ECO:0000256" key="3">
    <source>
        <dbReference type="ARBA" id="ARBA00022946"/>
    </source>
</evidence>
<evidence type="ECO:0000256" key="1">
    <source>
        <dbReference type="ARBA" id="ARBA00007692"/>
    </source>
</evidence>
<dbReference type="Proteomes" id="UP001418222">
    <property type="component" value="Unassembled WGS sequence"/>
</dbReference>
<accession>A0AAP0FW91</accession>
<comment type="caution">
    <text evidence="4">The sequence shown here is derived from an EMBL/GenBank/DDBJ whole genome shotgun (WGS) entry which is preliminary data.</text>
</comment>
<reference evidence="4 5" key="1">
    <citation type="journal article" date="2022" name="Nat. Plants">
        <title>Genomes of leafy and leafless Platanthera orchids illuminate the evolution of mycoheterotrophy.</title>
        <authorList>
            <person name="Li M.H."/>
            <person name="Liu K.W."/>
            <person name="Li Z."/>
            <person name="Lu H.C."/>
            <person name="Ye Q.L."/>
            <person name="Zhang D."/>
            <person name="Wang J.Y."/>
            <person name="Li Y.F."/>
            <person name="Zhong Z.M."/>
            <person name="Liu X."/>
            <person name="Yu X."/>
            <person name="Liu D.K."/>
            <person name="Tu X.D."/>
            <person name="Liu B."/>
            <person name="Hao Y."/>
            <person name="Liao X.Y."/>
            <person name="Jiang Y.T."/>
            <person name="Sun W.H."/>
            <person name="Chen J."/>
            <person name="Chen Y.Q."/>
            <person name="Ai Y."/>
            <person name="Zhai J.W."/>
            <person name="Wu S.S."/>
            <person name="Zhou Z."/>
            <person name="Hsiao Y.Y."/>
            <person name="Wu W.L."/>
            <person name="Chen Y.Y."/>
            <person name="Lin Y.F."/>
            <person name="Hsu J.L."/>
            <person name="Li C.Y."/>
            <person name="Wang Z.W."/>
            <person name="Zhao X."/>
            <person name="Zhong W.Y."/>
            <person name="Ma X.K."/>
            <person name="Ma L."/>
            <person name="Huang J."/>
            <person name="Chen G.Z."/>
            <person name="Huang M.Z."/>
            <person name="Huang L."/>
            <person name="Peng D.H."/>
            <person name="Luo Y.B."/>
            <person name="Zou S.Q."/>
            <person name="Chen S.P."/>
            <person name="Lan S."/>
            <person name="Tsai W.C."/>
            <person name="Van de Peer Y."/>
            <person name="Liu Z.J."/>
        </authorList>
    </citation>
    <scope>NUCLEOTIDE SEQUENCE [LARGE SCALE GENOMIC DNA]</scope>
    <source>
        <strain evidence="4">Lor287</strain>
    </source>
</reference>
<proteinExistence type="inferred from homology"/>
<dbReference type="Gene3D" id="1.25.70.10">
    <property type="entry name" value="Transcription termination factor 3, mitochondrial"/>
    <property type="match status" value="1"/>
</dbReference>
<keyword evidence="5" id="KW-1185">Reference proteome</keyword>
<dbReference type="PANTHER" id="PTHR13068:SF78">
    <property type="entry name" value="MITOCHONDRIAL TRANSCRIPTION TERMINATION FACTOR FAMILY PROTEIN"/>
    <property type="match status" value="1"/>
</dbReference>
<name>A0AAP0FW91_9ASPA</name>
<dbReference type="FunFam" id="1.25.70.10:FF:000010">
    <property type="entry name" value="Transcription termination factor MTEF1, chloroplastic"/>
    <property type="match status" value="1"/>
</dbReference>
<dbReference type="AlphaFoldDB" id="A0AAP0FW91"/>